<evidence type="ECO:0000256" key="4">
    <source>
        <dbReference type="ARBA" id="ARBA00023008"/>
    </source>
</evidence>
<reference evidence="10" key="1">
    <citation type="submission" date="2023-07" db="EMBL/GenBank/DDBJ databases">
        <title>30 novel species of actinomycetes from the DSMZ collection.</title>
        <authorList>
            <person name="Nouioui I."/>
        </authorList>
    </citation>
    <scope>NUCLEOTIDE SEQUENCE [LARGE SCALE GENOMIC DNA]</scope>
    <source>
        <strain evidence="10">DSM 46792</strain>
    </source>
</reference>
<keyword evidence="6" id="KW-0812">Transmembrane</keyword>
<dbReference type="InterPro" id="IPR032694">
    <property type="entry name" value="CopC/D"/>
</dbReference>
<dbReference type="EMBL" id="JAVREI010000002">
    <property type="protein sequence ID" value="MDT0275564.1"/>
    <property type="molecule type" value="Genomic_DNA"/>
</dbReference>
<evidence type="ECO:0000256" key="1">
    <source>
        <dbReference type="ARBA" id="ARBA00004196"/>
    </source>
</evidence>
<evidence type="ECO:0000256" key="2">
    <source>
        <dbReference type="ARBA" id="ARBA00022723"/>
    </source>
</evidence>
<dbReference type="Gene3D" id="2.60.40.1220">
    <property type="match status" value="1"/>
</dbReference>
<feature type="chain" id="PRO_5046039467" evidence="7">
    <location>
        <begin position="30"/>
        <end position="195"/>
    </location>
</feature>
<dbReference type="RefSeq" id="WP_311344380.1">
    <property type="nucleotide sequence ID" value="NZ_JAVREI010000002.1"/>
</dbReference>
<dbReference type="Pfam" id="PF04234">
    <property type="entry name" value="CopC"/>
    <property type="match status" value="1"/>
</dbReference>
<dbReference type="InterPro" id="IPR007348">
    <property type="entry name" value="CopC_dom"/>
</dbReference>
<feature type="region of interest" description="Disordered" evidence="5">
    <location>
        <begin position="127"/>
        <end position="151"/>
    </location>
</feature>
<keyword evidence="6" id="KW-0472">Membrane</keyword>
<evidence type="ECO:0000256" key="3">
    <source>
        <dbReference type="ARBA" id="ARBA00022729"/>
    </source>
</evidence>
<proteinExistence type="predicted"/>
<feature type="domain" description="CopC" evidence="8">
    <location>
        <begin position="28"/>
        <end position="119"/>
    </location>
</feature>
<name>A0ABU2K5V6_9ACTN</name>
<evidence type="ECO:0000259" key="8">
    <source>
        <dbReference type="Pfam" id="PF04234"/>
    </source>
</evidence>
<accession>A0ABU2K5V6</accession>
<sequence length="195" mass="19423">MSLLLRLATLAAVVLTVLGLGIGSASAHAELATSEPSEAQTLTTPPRQITLTFTEAVRAGSAEVVVRGADGRSVTTGPATVTDAVVQQPVELGSNGSYLVAYRVVSQDGHPVTGELAFSYAGAESSDAGSTGVAGSTDGATPTDSPEPPVTETVAEEVAVADGGVGAGLWWMLGVSVAVVAGLGVLALRRRGPRG</sequence>
<dbReference type="InterPro" id="IPR014755">
    <property type="entry name" value="Cu-Rt/internalin_Ig-like"/>
</dbReference>
<dbReference type="PANTHER" id="PTHR34820">
    <property type="entry name" value="INNER MEMBRANE PROTEIN YEBZ"/>
    <property type="match status" value="1"/>
</dbReference>
<evidence type="ECO:0000256" key="5">
    <source>
        <dbReference type="SAM" id="MobiDB-lite"/>
    </source>
</evidence>
<keyword evidence="3 7" id="KW-0732">Signal</keyword>
<keyword evidence="10" id="KW-1185">Reference proteome</keyword>
<dbReference type="InterPro" id="IPR014756">
    <property type="entry name" value="Ig_E-set"/>
</dbReference>
<feature type="transmembrane region" description="Helical" evidence="6">
    <location>
        <begin position="169"/>
        <end position="188"/>
    </location>
</feature>
<evidence type="ECO:0000313" key="10">
    <source>
        <dbReference type="Proteomes" id="UP001183222"/>
    </source>
</evidence>
<protein>
    <submittedName>
        <fullName evidence="9">Copper resistance protein CopC</fullName>
    </submittedName>
</protein>
<evidence type="ECO:0000256" key="7">
    <source>
        <dbReference type="SAM" id="SignalP"/>
    </source>
</evidence>
<organism evidence="9 10">
    <name type="scientific">Blastococcus goldschmidtiae</name>
    <dbReference type="NCBI Taxonomy" id="3075546"/>
    <lineage>
        <taxon>Bacteria</taxon>
        <taxon>Bacillati</taxon>
        <taxon>Actinomycetota</taxon>
        <taxon>Actinomycetes</taxon>
        <taxon>Geodermatophilales</taxon>
        <taxon>Geodermatophilaceae</taxon>
        <taxon>Blastococcus</taxon>
    </lineage>
</organism>
<dbReference type="SUPFAM" id="SSF81296">
    <property type="entry name" value="E set domains"/>
    <property type="match status" value="1"/>
</dbReference>
<comment type="caution">
    <text evidence="9">The sequence shown here is derived from an EMBL/GenBank/DDBJ whole genome shotgun (WGS) entry which is preliminary data.</text>
</comment>
<dbReference type="Proteomes" id="UP001183222">
    <property type="component" value="Unassembled WGS sequence"/>
</dbReference>
<feature type="signal peptide" evidence="7">
    <location>
        <begin position="1"/>
        <end position="29"/>
    </location>
</feature>
<gene>
    <name evidence="9" type="ORF">RM425_06570</name>
</gene>
<keyword evidence="4" id="KW-0186">Copper</keyword>
<keyword evidence="6" id="KW-1133">Transmembrane helix</keyword>
<keyword evidence="2" id="KW-0479">Metal-binding</keyword>
<comment type="subcellular location">
    <subcellularLocation>
        <location evidence="1">Cell envelope</location>
    </subcellularLocation>
</comment>
<dbReference type="PANTHER" id="PTHR34820:SF4">
    <property type="entry name" value="INNER MEMBRANE PROTEIN YEBZ"/>
    <property type="match status" value="1"/>
</dbReference>
<evidence type="ECO:0000313" key="9">
    <source>
        <dbReference type="EMBL" id="MDT0275564.1"/>
    </source>
</evidence>
<evidence type="ECO:0000256" key="6">
    <source>
        <dbReference type="SAM" id="Phobius"/>
    </source>
</evidence>